<evidence type="ECO:0000256" key="1">
    <source>
        <dbReference type="SAM" id="MobiDB-lite"/>
    </source>
</evidence>
<name>A0A183LHN5_9TREM</name>
<gene>
    <name evidence="2" type="ORF">SMRZ_LOCUS3310</name>
</gene>
<feature type="region of interest" description="Disordered" evidence="1">
    <location>
        <begin position="36"/>
        <end position="78"/>
    </location>
</feature>
<keyword evidence="3" id="KW-1185">Reference proteome</keyword>
<protein>
    <submittedName>
        <fullName evidence="2">Uncharacterized protein</fullName>
    </submittedName>
</protein>
<proteinExistence type="predicted"/>
<accession>A0A183LHN5</accession>
<dbReference type="EMBL" id="UZAI01000938">
    <property type="protein sequence ID" value="VDO57704.1"/>
    <property type="molecule type" value="Genomic_DNA"/>
</dbReference>
<feature type="compositionally biased region" description="Polar residues" evidence="1">
    <location>
        <begin position="36"/>
        <end position="70"/>
    </location>
</feature>
<reference evidence="2 3" key="1">
    <citation type="submission" date="2018-11" db="EMBL/GenBank/DDBJ databases">
        <authorList>
            <consortium name="Pathogen Informatics"/>
        </authorList>
    </citation>
    <scope>NUCLEOTIDE SEQUENCE [LARGE SCALE GENOMIC DNA]</scope>
    <source>
        <strain evidence="2 3">Zambia</strain>
    </source>
</reference>
<organism evidence="2 3">
    <name type="scientific">Schistosoma margrebowiei</name>
    <dbReference type="NCBI Taxonomy" id="48269"/>
    <lineage>
        <taxon>Eukaryota</taxon>
        <taxon>Metazoa</taxon>
        <taxon>Spiralia</taxon>
        <taxon>Lophotrochozoa</taxon>
        <taxon>Platyhelminthes</taxon>
        <taxon>Trematoda</taxon>
        <taxon>Digenea</taxon>
        <taxon>Strigeidida</taxon>
        <taxon>Schistosomatoidea</taxon>
        <taxon>Schistosomatidae</taxon>
        <taxon>Schistosoma</taxon>
    </lineage>
</organism>
<dbReference type="Proteomes" id="UP000277204">
    <property type="component" value="Unassembled WGS sequence"/>
</dbReference>
<sequence>MKTSTSEGKHGIRWTVQNQLDDLNFSNEVDLLSPTHQQMQMKRTSVAASTYTSVKSKSSNATRRISTQSHLMEKRWDR</sequence>
<evidence type="ECO:0000313" key="2">
    <source>
        <dbReference type="EMBL" id="VDO57704.1"/>
    </source>
</evidence>
<evidence type="ECO:0000313" key="3">
    <source>
        <dbReference type="Proteomes" id="UP000277204"/>
    </source>
</evidence>
<dbReference type="AlphaFoldDB" id="A0A183LHN5"/>